<dbReference type="SMART" id="SM00327">
    <property type="entry name" value="VWA"/>
    <property type="match status" value="1"/>
</dbReference>
<proteinExistence type="predicted"/>
<dbReference type="AlphaFoldDB" id="A0A430FED6"/>
<evidence type="ECO:0000313" key="5">
    <source>
        <dbReference type="EMBL" id="RSX51209.1"/>
    </source>
</evidence>
<keyword evidence="2" id="KW-0472">Membrane</keyword>
<keyword evidence="3" id="KW-0732">Signal</keyword>
<dbReference type="CDD" id="cd00198">
    <property type="entry name" value="vWFA"/>
    <property type="match status" value="1"/>
</dbReference>
<feature type="compositionally biased region" description="Low complexity" evidence="1">
    <location>
        <begin position="532"/>
        <end position="557"/>
    </location>
</feature>
<gene>
    <name evidence="5" type="ORF">D2E23_1054</name>
</gene>
<evidence type="ECO:0000313" key="6">
    <source>
        <dbReference type="Proteomes" id="UP000288607"/>
    </source>
</evidence>
<comment type="caution">
    <text evidence="5">The sequence shown here is derived from an EMBL/GenBank/DDBJ whole genome shotgun (WGS) entry which is preliminary data.</text>
</comment>
<dbReference type="InterPro" id="IPR002035">
    <property type="entry name" value="VWF_A"/>
</dbReference>
<protein>
    <submittedName>
        <fullName evidence="5">von Willebrand factor type A domain-containing protein</fullName>
    </submittedName>
</protein>
<organism evidence="5 6">
    <name type="scientific">Bifidobacterium callimiconis</name>
    <dbReference type="NCBI Taxonomy" id="2306973"/>
    <lineage>
        <taxon>Bacteria</taxon>
        <taxon>Bacillati</taxon>
        <taxon>Actinomycetota</taxon>
        <taxon>Actinomycetes</taxon>
        <taxon>Bifidobacteriales</taxon>
        <taxon>Bifidobacteriaceae</taxon>
        <taxon>Bifidobacterium</taxon>
    </lineage>
</organism>
<keyword evidence="6" id="KW-1185">Reference proteome</keyword>
<dbReference type="EMBL" id="QXGJ01000004">
    <property type="protein sequence ID" value="RSX51209.1"/>
    <property type="molecule type" value="Genomic_DNA"/>
</dbReference>
<dbReference type="Proteomes" id="UP000288607">
    <property type="component" value="Unassembled WGS sequence"/>
</dbReference>
<dbReference type="InterPro" id="IPR036465">
    <property type="entry name" value="vWFA_dom_sf"/>
</dbReference>
<keyword evidence="2" id="KW-1133">Transmembrane helix</keyword>
<feature type="region of interest" description="Disordered" evidence="1">
    <location>
        <begin position="511"/>
        <end position="565"/>
    </location>
</feature>
<accession>A0A430FED6</accession>
<dbReference type="InterPro" id="IPR055384">
    <property type="entry name" value="DUF7604"/>
</dbReference>
<dbReference type="RefSeq" id="WP_126029946.1">
    <property type="nucleotide sequence ID" value="NZ_JAFEJY010000004.1"/>
</dbReference>
<feature type="domain" description="VWFA" evidence="4">
    <location>
        <begin position="84"/>
        <end position="281"/>
    </location>
</feature>
<keyword evidence="2" id="KW-0812">Transmembrane</keyword>
<dbReference type="Pfam" id="PF05738">
    <property type="entry name" value="Cna_B"/>
    <property type="match status" value="1"/>
</dbReference>
<evidence type="ECO:0000259" key="4">
    <source>
        <dbReference type="PROSITE" id="PS50234"/>
    </source>
</evidence>
<sequence>MTVLNRTGLRAAAKAAIAAVVSVATFGTLAVAGAGTAVADDNLSLPQPESSKNVTRNDDGTYTMTFGVTGKTAQSSITKTAPTDIVLVVDKSNSMKGDRFTTAKNAATGLAKKLLTADNAKSGVVRMSVVTFDTYAQAASDWTTSASAVSGAIGSQPGYWDNTRGGTNWDDAIEKANAKPTGRDSTKYIVFLSDGLPTYRNGGRNGISGNGQDDRNGQNYAAALAEANKRGNAVLYSVSAAGEANANMKKLAEETTPQGTYFDGSNTAKLNAAFDSIYDKITSTAAYSNVVVSDKLSDYVTFAETNADGTPVFTATKGGKAWADAPQPKVAADGKTITWNLGSAELDTVEYQLSVKLKPTQGAYDQAAKNGKESTLPSNDAATVNYDVVTKVNGQAGKPQHGTPVTLKPGTITVPVSQVTITKVWVGKDPSSDSITVKLLKDGKDYQDVELTKADNWTKTVIVPAGTDSYTWSVAEPTVDAGYTAAIAGDNNKKFAAGTADNAKITVTNTYKAKPVKPDDGNKSETKPSEPAKPSAPSTTEQKTQKTQTPAKQQAKKTQSEQLSRTGAAITGVAIAGLVVLAAGGALLVARRREINSI</sequence>
<dbReference type="InterPro" id="IPR008454">
    <property type="entry name" value="Collagen-bd_Cna-like_B-typ_dom"/>
</dbReference>
<dbReference type="Pfam" id="PF24558">
    <property type="entry name" value="DUF7604"/>
    <property type="match status" value="1"/>
</dbReference>
<dbReference type="Gene3D" id="3.40.50.410">
    <property type="entry name" value="von Willebrand factor, type A domain"/>
    <property type="match status" value="1"/>
</dbReference>
<feature type="chain" id="PRO_5019506473" evidence="3">
    <location>
        <begin position="40"/>
        <end position="598"/>
    </location>
</feature>
<evidence type="ECO:0000256" key="2">
    <source>
        <dbReference type="SAM" id="Phobius"/>
    </source>
</evidence>
<dbReference type="OrthoDB" id="3239397at2"/>
<dbReference type="PROSITE" id="PS50234">
    <property type="entry name" value="VWFA"/>
    <property type="match status" value="1"/>
</dbReference>
<feature type="compositionally biased region" description="Basic and acidic residues" evidence="1">
    <location>
        <begin position="516"/>
        <end position="530"/>
    </location>
</feature>
<feature type="signal peptide" evidence="3">
    <location>
        <begin position="1"/>
        <end position="39"/>
    </location>
</feature>
<dbReference type="Gene3D" id="2.60.40.1140">
    <property type="entry name" value="Collagen-binding surface protein Cna, B-type domain"/>
    <property type="match status" value="1"/>
</dbReference>
<dbReference type="Pfam" id="PF00092">
    <property type="entry name" value="VWA"/>
    <property type="match status" value="1"/>
</dbReference>
<dbReference type="SUPFAM" id="SSF49478">
    <property type="entry name" value="Cna protein B-type domain"/>
    <property type="match status" value="1"/>
</dbReference>
<reference evidence="5 6" key="1">
    <citation type="submission" date="2018-09" db="EMBL/GenBank/DDBJ databases">
        <title>Characterization of the phylogenetic diversity of five novel species belonging to the genus Bifidobacterium.</title>
        <authorList>
            <person name="Lugli G.A."/>
            <person name="Duranti S."/>
            <person name="Milani C."/>
        </authorList>
    </citation>
    <scope>NUCLEOTIDE SEQUENCE [LARGE SCALE GENOMIC DNA]</scope>
    <source>
        <strain evidence="5 6">2028B</strain>
    </source>
</reference>
<feature type="transmembrane region" description="Helical" evidence="2">
    <location>
        <begin position="567"/>
        <end position="590"/>
    </location>
</feature>
<evidence type="ECO:0000256" key="1">
    <source>
        <dbReference type="SAM" id="MobiDB-lite"/>
    </source>
</evidence>
<name>A0A430FED6_9BIFI</name>
<evidence type="ECO:0000256" key="3">
    <source>
        <dbReference type="SAM" id="SignalP"/>
    </source>
</evidence>
<dbReference type="SUPFAM" id="SSF53300">
    <property type="entry name" value="vWA-like"/>
    <property type="match status" value="1"/>
</dbReference>